<dbReference type="PANTHER" id="PTHR21824:SF4">
    <property type="entry name" value="TRANSMEMBRANE PROTEIN 177"/>
    <property type="match status" value="1"/>
</dbReference>
<evidence type="ECO:0000313" key="3">
    <source>
        <dbReference type="Proteomes" id="UP000502823"/>
    </source>
</evidence>
<feature type="transmembrane region" description="Helical" evidence="1">
    <location>
        <begin position="204"/>
        <end position="225"/>
    </location>
</feature>
<dbReference type="PANTHER" id="PTHR21824">
    <property type="entry name" value="TRANSMEMBRANE PROTEIN 177"/>
    <property type="match status" value="1"/>
</dbReference>
<keyword evidence="3" id="KW-1185">Reference proteome</keyword>
<comment type="caution">
    <text evidence="2">The sequence shown here is derived from an EMBL/GenBank/DDBJ whole genome shotgun (WGS) entry which is preliminary data.</text>
</comment>
<dbReference type="InterPro" id="IPR026620">
    <property type="entry name" value="TMEM177"/>
</dbReference>
<proteinExistence type="predicted"/>
<sequence>MNAQKAFAWFTTEHGKRFVFGGVCCLAIGIPSTNFLSHTFLLNKYKEIVQMYGLGVGVPLSARVTKYIQDVMDDMQLPDKKRKLIKPFTVYGFDMFHAGCTHTTRGAIIGIPSNFGYESTLDVDRTNVLVNLDQVSWGSEAGKNLLQAMVLSEEARKFAIGREIAYAQTPYVYTDSIFPPLVITSMYAFTTNCNKRLDFFKRPFALRAILYTLIGLFGFGSWAFMKDFTTVYYENQVDKEMCALGESYIKGGIEFYSKLLNRNIALRKLMGKKGEKLYTVTGNDQYMLRQLHMPLTLRKEYCVSQLEKLAKQHATSATERTSADASTPAPA</sequence>
<protein>
    <recommendedName>
        <fullName evidence="4">Transmembrane protein 177</fullName>
    </recommendedName>
</protein>
<keyword evidence="1" id="KW-1133">Transmembrane helix</keyword>
<dbReference type="GO" id="GO:0016020">
    <property type="term" value="C:membrane"/>
    <property type="evidence" value="ECO:0007669"/>
    <property type="project" value="TreeGrafter"/>
</dbReference>
<evidence type="ECO:0000256" key="1">
    <source>
        <dbReference type="SAM" id="Phobius"/>
    </source>
</evidence>
<gene>
    <name evidence="2" type="ORF">Cfor_10320</name>
</gene>
<evidence type="ECO:0000313" key="2">
    <source>
        <dbReference type="EMBL" id="GFG35324.1"/>
    </source>
</evidence>
<dbReference type="InParanoid" id="A0A6L2PSZ0"/>
<dbReference type="EMBL" id="BLKM01008935">
    <property type="protein sequence ID" value="GFG35324.1"/>
    <property type="molecule type" value="Genomic_DNA"/>
</dbReference>
<name>A0A6L2PSZ0_COPFO</name>
<feature type="transmembrane region" description="Helical" evidence="1">
    <location>
        <begin position="18"/>
        <end position="42"/>
    </location>
</feature>
<dbReference type="FunCoup" id="A0A6L2PSZ0">
    <property type="interactions" value="349"/>
</dbReference>
<accession>A0A6L2PSZ0</accession>
<organism evidence="2 3">
    <name type="scientific">Coptotermes formosanus</name>
    <name type="common">Formosan subterranean termite</name>
    <dbReference type="NCBI Taxonomy" id="36987"/>
    <lineage>
        <taxon>Eukaryota</taxon>
        <taxon>Metazoa</taxon>
        <taxon>Ecdysozoa</taxon>
        <taxon>Arthropoda</taxon>
        <taxon>Hexapoda</taxon>
        <taxon>Insecta</taxon>
        <taxon>Pterygota</taxon>
        <taxon>Neoptera</taxon>
        <taxon>Polyneoptera</taxon>
        <taxon>Dictyoptera</taxon>
        <taxon>Blattodea</taxon>
        <taxon>Blattoidea</taxon>
        <taxon>Termitoidae</taxon>
        <taxon>Rhinotermitidae</taxon>
        <taxon>Coptotermes</taxon>
    </lineage>
</organism>
<keyword evidence="1" id="KW-0472">Membrane</keyword>
<reference evidence="3" key="1">
    <citation type="submission" date="2020-01" db="EMBL/GenBank/DDBJ databases">
        <title>Draft genome sequence of the Termite Coptotermes fromosanus.</title>
        <authorList>
            <person name="Itakura S."/>
            <person name="Yosikawa Y."/>
            <person name="Umezawa K."/>
        </authorList>
    </citation>
    <scope>NUCLEOTIDE SEQUENCE [LARGE SCALE GENOMIC DNA]</scope>
</reference>
<keyword evidence="1" id="KW-0812">Transmembrane</keyword>
<evidence type="ECO:0008006" key="4">
    <source>
        <dbReference type="Google" id="ProtNLM"/>
    </source>
</evidence>
<dbReference type="OrthoDB" id="110174at2759"/>
<dbReference type="AlphaFoldDB" id="A0A6L2PSZ0"/>
<dbReference type="Proteomes" id="UP000502823">
    <property type="component" value="Unassembled WGS sequence"/>
</dbReference>